<dbReference type="HOGENOM" id="CLU_583819_0_0_12"/>
<dbReference type="Proteomes" id="UP000002318">
    <property type="component" value="Chromosome"/>
</dbReference>
<dbReference type="AlphaFoldDB" id="E1R6H8"/>
<evidence type="ECO:0000313" key="3">
    <source>
        <dbReference type="EMBL" id="ADK80996.1"/>
    </source>
</evidence>
<feature type="chain" id="PRO_5003150747" evidence="2">
    <location>
        <begin position="21"/>
        <end position="468"/>
    </location>
</feature>
<organism evidence="3 4">
    <name type="scientific">Sediminispirochaeta smaragdinae (strain DSM 11293 / JCM 15392 / SEBR 4228)</name>
    <name type="common">Spirochaeta smaragdinae</name>
    <dbReference type="NCBI Taxonomy" id="573413"/>
    <lineage>
        <taxon>Bacteria</taxon>
        <taxon>Pseudomonadati</taxon>
        <taxon>Spirochaetota</taxon>
        <taxon>Spirochaetia</taxon>
        <taxon>Spirochaetales</taxon>
        <taxon>Spirochaetaceae</taxon>
        <taxon>Sediminispirochaeta</taxon>
    </lineage>
</organism>
<evidence type="ECO:0000256" key="2">
    <source>
        <dbReference type="SAM" id="SignalP"/>
    </source>
</evidence>
<sequence length="468" mass="50354">MIVRSLGLGFVFLLTLASCASGPATRQSTDLRIDTGGQEADTAPINASVMDPAPILISDLLRPAGGEDESYSVDLPLPEPPAPPLPECISVSMLPASSEYDFSQLEGIDEPVPPSVPDTPKLSESEIEAVPRPKAIPKPMAAVEADSEPSSESGASAVEGSAAVKAPAVVPASSSSVSSVVTPPSASLDSQENPIVSELTAAVGENVTIILDGRGWIYLGAKSQSSVGASGESPVEFMERSFGENNSRFLFLTVAEGNVLLSFQKQEAATGKSLSQRYLVIVTGSEEAAASQGQGHPASAGNSSEGFEKQDGTLVPSFSIDELATAYREGRQTEALSHLLELLDAEKEKKDSPLGLSQFAILEKPGADAVSMLQASSLLELLDSQVERGGGKEVLDFLLWFVPSLPSSQRDEFYYRIGRLYEETLRPQNPEQAVEYYRKIREAYPWSRYWNDAVKRERYLRRHFLELR</sequence>
<feature type="compositionally biased region" description="Low complexity" evidence="1">
    <location>
        <begin position="148"/>
        <end position="159"/>
    </location>
</feature>
<reference evidence="3 4" key="1">
    <citation type="journal article" date="2010" name="Stand. Genomic Sci.">
        <title>Complete genome sequence of Spirochaeta smaragdinae type strain (SEBR 4228).</title>
        <authorList>
            <person name="Mavromatis K."/>
            <person name="Yasawong M."/>
            <person name="Chertkov O."/>
            <person name="Lapidus A."/>
            <person name="Lucas S."/>
            <person name="Nolan M."/>
            <person name="Del Rio T.G."/>
            <person name="Tice H."/>
            <person name="Cheng J.F."/>
            <person name="Pitluck S."/>
            <person name="Liolios K."/>
            <person name="Ivanova N."/>
            <person name="Tapia R."/>
            <person name="Han C."/>
            <person name="Bruce D."/>
            <person name="Goodwin L."/>
            <person name="Pati A."/>
            <person name="Chen A."/>
            <person name="Palaniappan K."/>
            <person name="Land M."/>
            <person name="Hauser L."/>
            <person name="Chang Y.J."/>
            <person name="Jeffries C.D."/>
            <person name="Detter J.C."/>
            <person name="Rohde M."/>
            <person name="Brambilla E."/>
            <person name="Spring S."/>
            <person name="Goker M."/>
            <person name="Sikorski J."/>
            <person name="Woyke T."/>
            <person name="Bristow J."/>
            <person name="Eisen J.A."/>
            <person name="Markowitz V."/>
            <person name="Hugenholtz P."/>
            <person name="Klenk H.P."/>
            <person name="Kyrpides N.C."/>
        </authorList>
    </citation>
    <scope>NUCLEOTIDE SEQUENCE [LARGE SCALE GENOMIC DNA]</scope>
    <source>
        <strain evidence="4">DSM 11293 / JCM 15392 / SEBR 4228</strain>
    </source>
</reference>
<accession>E1R6H8</accession>
<dbReference type="STRING" id="573413.Spirs_1870"/>
<dbReference type="PROSITE" id="PS51257">
    <property type="entry name" value="PROKAR_LIPOPROTEIN"/>
    <property type="match status" value="1"/>
</dbReference>
<dbReference type="InterPro" id="IPR011990">
    <property type="entry name" value="TPR-like_helical_dom_sf"/>
</dbReference>
<keyword evidence="2" id="KW-0732">Signal</keyword>
<dbReference type="Gene3D" id="1.25.40.10">
    <property type="entry name" value="Tetratricopeptide repeat domain"/>
    <property type="match status" value="1"/>
</dbReference>
<feature type="region of interest" description="Disordered" evidence="1">
    <location>
        <begin position="140"/>
        <end position="159"/>
    </location>
</feature>
<gene>
    <name evidence="3" type="ordered locus">Spirs_1870</name>
</gene>
<keyword evidence="4" id="KW-1185">Reference proteome</keyword>
<dbReference type="KEGG" id="ssm:Spirs_1870"/>
<feature type="signal peptide" evidence="2">
    <location>
        <begin position="1"/>
        <end position="20"/>
    </location>
</feature>
<evidence type="ECO:0000256" key="1">
    <source>
        <dbReference type="SAM" id="MobiDB-lite"/>
    </source>
</evidence>
<proteinExistence type="predicted"/>
<dbReference type="RefSeq" id="WP_013254460.1">
    <property type="nucleotide sequence ID" value="NC_014364.1"/>
</dbReference>
<dbReference type="EMBL" id="CP002116">
    <property type="protein sequence ID" value="ADK80996.1"/>
    <property type="molecule type" value="Genomic_DNA"/>
</dbReference>
<dbReference type="OrthoDB" id="360241at2"/>
<name>E1R6H8_SEDSS</name>
<protein>
    <submittedName>
        <fullName evidence="3">Uncharacterized protein</fullName>
    </submittedName>
</protein>
<evidence type="ECO:0000313" key="4">
    <source>
        <dbReference type="Proteomes" id="UP000002318"/>
    </source>
</evidence>